<dbReference type="AlphaFoldDB" id="J5TRB0"/>
<evidence type="ECO:0000256" key="4">
    <source>
        <dbReference type="ARBA" id="ARBA00022692"/>
    </source>
</evidence>
<evidence type="ECO:0000313" key="10">
    <source>
        <dbReference type="EMBL" id="EJT52326.1"/>
    </source>
</evidence>
<dbReference type="KEGG" id="tasa:A1Q1_04537"/>
<keyword evidence="4 9" id="KW-0812">Transmembrane</keyword>
<evidence type="ECO:0000256" key="8">
    <source>
        <dbReference type="SAM" id="MobiDB-lite"/>
    </source>
</evidence>
<feature type="transmembrane region" description="Helical" evidence="9">
    <location>
        <begin position="113"/>
        <end position="135"/>
    </location>
</feature>
<sequence>MSTSSATPSGAAPAPAVVLKQTLPLKDYFSTLAYLSFLLSTTVALLPRSTKYFYPGAVTAQTTSADRPEHPFLTPITANPTASAAWIAAGTGVTVAWLGNRFGRWVGARGDTLLAVLIATPLYSGLIHLLGAPGYTWFRTLLTSLTLAFLTTYVPIYILGFPSLYDEGIADRYRLTRLFSQWTPETRLETLIVYPAVGAVIGAWVGAIPMALDWDRPWQAWPLSVLVGACAGFVAGGYCGWASCAFKGLKSDIAAEQRREAAQANKPKSSGNARRRKPGK</sequence>
<evidence type="ECO:0008006" key="12">
    <source>
        <dbReference type="Google" id="ProtNLM"/>
    </source>
</evidence>
<gene>
    <name evidence="10" type="ORF">A1Q1_04537</name>
</gene>
<dbReference type="UniPathway" id="UPA00196"/>
<evidence type="ECO:0000256" key="3">
    <source>
        <dbReference type="ARBA" id="ARBA00022502"/>
    </source>
</evidence>
<dbReference type="EMBL" id="ALBS01000027">
    <property type="protein sequence ID" value="EJT52326.1"/>
    <property type="molecule type" value="Genomic_DNA"/>
</dbReference>
<evidence type="ECO:0000256" key="5">
    <source>
        <dbReference type="ARBA" id="ARBA00022824"/>
    </source>
</evidence>
<dbReference type="Pfam" id="PF06699">
    <property type="entry name" value="PIG-F"/>
    <property type="match status" value="1"/>
</dbReference>
<accession>J5TRB0</accession>
<dbReference type="VEuPathDB" id="FungiDB:A1Q1_04537"/>
<dbReference type="GeneID" id="25988050"/>
<dbReference type="OrthoDB" id="17366at2759"/>
<keyword evidence="7 9" id="KW-0472">Membrane</keyword>
<dbReference type="RefSeq" id="XP_014183445.1">
    <property type="nucleotide sequence ID" value="XM_014327970.1"/>
</dbReference>
<reference evidence="10 11" key="1">
    <citation type="journal article" date="2012" name="Eukaryot. Cell">
        <title>Draft genome sequence of CBS 2479, the standard type strain of Trichosporon asahii.</title>
        <authorList>
            <person name="Yang R.Y."/>
            <person name="Li H.T."/>
            <person name="Zhu H."/>
            <person name="Zhou G.P."/>
            <person name="Wang M."/>
            <person name="Wang L."/>
        </authorList>
    </citation>
    <scope>NUCLEOTIDE SEQUENCE [LARGE SCALE GENOMIC DNA]</scope>
    <source>
        <strain evidence="11">ATCC 90039 / CBS 2479 / JCM 2466 / KCTC 7840 / NCYC 2677 / UAMH 7654</strain>
    </source>
</reference>
<protein>
    <recommendedName>
        <fullName evidence="12">Phosphatidylinositol glycan, class F</fullName>
    </recommendedName>
</protein>
<comment type="pathway">
    <text evidence="2">Glycolipid biosynthesis; glycosylphosphatidylinositol-anchor biosynthesis.</text>
</comment>
<dbReference type="InterPro" id="IPR009580">
    <property type="entry name" value="GPI_biosynthesis_protein_Pig-F"/>
</dbReference>
<keyword evidence="6 9" id="KW-1133">Transmembrane helix</keyword>
<feature type="transmembrane region" description="Helical" evidence="9">
    <location>
        <begin position="28"/>
        <end position="46"/>
    </location>
</feature>
<evidence type="ECO:0000256" key="7">
    <source>
        <dbReference type="ARBA" id="ARBA00023136"/>
    </source>
</evidence>
<keyword evidence="5" id="KW-0256">Endoplasmic reticulum</keyword>
<dbReference type="Proteomes" id="UP000002748">
    <property type="component" value="Unassembled WGS sequence"/>
</dbReference>
<comment type="subcellular location">
    <subcellularLocation>
        <location evidence="1">Endoplasmic reticulum membrane</location>
        <topology evidence="1">Multi-pass membrane protein</topology>
    </subcellularLocation>
</comment>
<dbReference type="GO" id="GO:0006506">
    <property type="term" value="P:GPI anchor biosynthetic process"/>
    <property type="evidence" value="ECO:0007669"/>
    <property type="project" value="UniProtKB-UniPathway"/>
</dbReference>
<evidence type="ECO:0000256" key="1">
    <source>
        <dbReference type="ARBA" id="ARBA00004477"/>
    </source>
</evidence>
<organism evidence="10 11">
    <name type="scientific">Trichosporon asahii var. asahii (strain ATCC 90039 / CBS 2479 / JCM 2466 / KCTC 7840 / NBRC 103889/ NCYC 2677 / UAMH 7654)</name>
    <name type="common">Yeast</name>
    <dbReference type="NCBI Taxonomy" id="1186058"/>
    <lineage>
        <taxon>Eukaryota</taxon>
        <taxon>Fungi</taxon>
        <taxon>Dikarya</taxon>
        <taxon>Basidiomycota</taxon>
        <taxon>Agaricomycotina</taxon>
        <taxon>Tremellomycetes</taxon>
        <taxon>Trichosporonales</taxon>
        <taxon>Trichosporonaceae</taxon>
        <taxon>Trichosporon</taxon>
    </lineage>
</organism>
<name>J5TRB0_TRIAS</name>
<feature type="transmembrane region" description="Helical" evidence="9">
    <location>
        <begin position="218"/>
        <end position="241"/>
    </location>
</feature>
<evidence type="ECO:0000256" key="6">
    <source>
        <dbReference type="ARBA" id="ARBA00022989"/>
    </source>
</evidence>
<keyword evidence="3" id="KW-0337">GPI-anchor biosynthesis</keyword>
<dbReference type="GO" id="GO:0005789">
    <property type="term" value="C:endoplasmic reticulum membrane"/>
    <property type="evidence" value="ECO:0007669"/>
    <property type="project" value="UniProtKB-SubCell"/>
</dbReference>
<evidence type="ECO:0000313" key="11">
    <source>
        <dbReference type="Proteomes" id="UP000002748"/>
    </source>
</evidence>
<evidence type="ECO:0000256" key="9">
    <source>
        <dbReference type="SAM" id="Phobius"/>
    </source>
</evidence>
<feature type="transmembrane region" description="Helical" evidence="9">
    <location>
        <begin position="141"/>
        <end position="165"/>
    </location>
</feature>
<proteinExistence type="predicted"/>
<evidence type="ECO:0000256" key="2">
    <source>
        <dbReference type="ARBA" id="ARBA00004687"/>
    </source>
</evidence>
<feature type="transmembrane region" description="Helical" evidence="9">
    <location>
        <begin position="191"/>
        <end position="212"/>
    </location>
</feature>
<feature type="region of interest" description="Disordered" evidence="8">
    <location>
        <begin position="259"/>
        <end position="280"/>
    </location>
</feature>
<comment type="caution">
    <text evidence="10">The sequence shown here is derived from an EMBL/GenBank/DDBJ whole genome shotgun (WGS) entry which is preliminary data.</text>
</comment>
<dbReference type="HOGENOM" id="CLU_064564_0_0_1"/>